<accession>A0A6G7VIG8</accession>
<reference evidence="3 4" key="1">
    <citation type="submission" date="2020-03" db="EMBL/GenBank/DDBJ databases">
        <title>Complete genome sequence of Monaibacterium sp. ALG8 with diverse plasmids.</title>
        <authorList>
            <person name="Sun C."/>
        </authorList>
    </citation>
    <scope>NUCLEOTIDE SEQUENCE [LARGE SCALE GENOMIC DNA]</scope>
    <source>
        <strain evidence="3 4">ALG8</strain>
    </source>
</reference>
<evidence type="ECO:0000313" key="3">
    <source>
        <dbReference type="EMBL" id="QIK39587.1"/>
    </source>
</evidence>
<dbReference type="PROSITE" id="PS51257">
    <property type="entry name" value="PROKAR_LIPOPROTEIN"/>
    <property type="match status" value="1"/>
</dbReference>
<dbReference type="Proteomes" id="UP000500791">
    <property type="component" value="Chromosome"/>
</dbReference>
<dbReference type="EMBL" id="CP049811">
    <property type="protein sequence ID" value="QIK39587.1"/>
    <property type="molecule type" value="Genomic_DNA"/>
</dbReference>
<name>A0A6G7VIG8_9RHOB</name>
<feature type="signal peptide" evidence="1">
    <location>
        <begin position="1"/>
        <end position="18"/>
    </location>
</feature>
<dbReference type="Pfam" id="PF03886">
    <property type="entry name" value="ABC_trans_aux"/>
    <property type="match status" value="1"/>
</dbReference>
<feature type="domain" description="ABC-type transport auxiliary lipoprotein component" evidence="2">
    <location>
        <begin position="24"/>
        <end position="181"/>
    </location>
</feature>
<keyword evidence="4" id="KW-1185">Reference proteome</keyword>
<evidence type="ECO:0000313" key="4">
    <source>
        <dbReference type="Proteomes" id="UP000500791"/>
    </source>
</evidence>
<evidence type="ECO:0000259" key="2">
    <source>
        <dbReference type="Pfam" id="PF03886"/>
    </source>
</evidence>
<dbReference type="InterPro" id="IPR005586">
    <property type="entry name" value="ABC_trans_aux"/>
</dbReference>
<dbReference type="RefSeq" id="WP_166187899.1">
    <property type="nucleotide sequence ID" value="NZ_CP049811.1"/>
</dbReference>
<gene>
    <name evidence="3" type="ORF">G8E03_01695</name>
</gene>
<dbReference type="Gene3D" id="3.40.50.10610">
    <property type="entry name" value="ABC-type transport auxiliary lipoprotein component"/>
    <property type="match status" value="1"/>
</dbReference>
<proteinExistence type="predicted"/>
<keyword evidence="1" id="KW-0732">Signal</keyword>
<dbReference type="AlphaFoldDB" id="A0A6G7VIG8"/>
<dbReference type="KEGG" id="mon:G8E03_01695"/>
<sequence length="196" mass="20930">MRFLMLALAITLTACSSAPEPRIQLAPIAPAAETTDSVVQSIELREISLPYYAQGEEIGIVEADGSVALRTDILWADLPPRALTLRLAQTLAARLPETAVAAEPWPLLSRADLRIEIQVARALGQIDGDYNLDGQYFVIAGNLGEYERAQSFAISQPVEGIGFTAISVAQSAAFDQLADLIVADVAAVTPADIGRR</sequence>
<feature type="chain" id="PRO_5026046930" evidence="1">
    <location>
        <begin position="19"/>
        <end position="196"/>
    </location>
</feature>
<protein>
    <submittedName>
        <fullName evidence="3">Membrane integrity-associated transporter subunit PqiC</fullName>
    </submittedName>
</protein>
<evidence type="ECO:0000256" key="1">
    <source>
        <dbReference type="SAM" id="SignalP"/>
    </source>
</evidence>
<dbReference type="SUPFAM" id="SSF159594">
    <property type="entry name" value="XCC0632-like"/>
    <property type="match status" value="1"/>
</dbReference>
<organism evidence="3 4">
    <name type="scientific">Pontivivens nitratireducens</name>
    <dbReference type="NCBI Taxonomy" id="2758038"/>
    <lineage>
        <taxon>Bacteria</taxon>
        <taxon>Pseudomonadati</taxon>
        <taxon>Pseudomonadota</taxon>
        <taxon>Alphaproteobacteria</taxon>
        <taxon>Rhodobacterales</taxon>
        <taxon>Paracoccaceae</taxon>
        <taxon>Pontivivens</taxon>
    </lineage>
</organism>